<evidence type="ECO:0000259" key="2">
    <source>
        <dbReference type="Pfam" id="PF01882"/>
    </source>
</evidence>
<organism evidence="3 4">
    <name type="scientific">Gracilibacillus halophilus YIM-C55.5</name>
    <dbReference type="NCBI Taxonomy" id="1308866"/>
    <lineage>
        <taxon>Bacteria</taxon>
        <taxon>Bacillati</taxon>
        <taxon>Bacillota</taxon>
        <taxon>Bacilli</taxon>
        <taxon>Bacillales</taxon>
        <taxon>Bacillaceae</taxon>
        <taxon>Gracilibacillus</taxon>
    </lineage>
</organism>
<feature type="domain" description="DUF58" evidence="2">
    <location>
        <begin position="219"/>
        <end position="261"/>
    </location>
</feature>
<proteinExistence type="predicted"/>
<keyword evidence="4" id="KW-1185">Reference proteome</keyword>
<dbReference type="PANTHER" id="PTHR34351:SF2">
    <property type="entry name" value="DUF58 DOMAIN-CONTAINING PROTEIN"/>
    <property type="match status" value="1"/>
</dbReference>
<dbReference type="RefSeq" id="WP_003468730.1">
    <property type="nucleotide sequence ID" value="NZ_APML01000031.1"/>
</dbReference>
<dbReference type="eggNOG" id="COG1721">
    <property type="taxonomic scope" value="Bacteria"/>
</dbReference>
<dbReference type="OrthoDB" id="140416at2"/>
<keyword evidence="1" id="KW-1133">Transmembrane helix</keyword>
<comment type="caution">
    <text evidence="3">The sequence shown here is derived from an EMBL/GenBank/DDBJ whole genome shotgun (WGS) entry which is preliminary data.</text>
</comment>
<protein>
    <recommendedName>
        <fullName evidence="2">DUF58 domain-containing protein</fullName>
    </recommendedName>
</protein>
<keyword evidence="1" id="KW-0472">Membrane</keyword>
<dbReference type="AlphaFoldDB" id="N4W8X4"/>
<dbReference type="PANTHER" id="PTHR34351">
    <property type="entry name" value="SLR1927 PROTEIN-RELATED"/>
    <property type="match status" value="1"/>
</dbReference>
<dbReference type="Proteomes" id="UP000012283">
    <property type="component" value="Unassembled WGS sequence"/>
</dbReference>
<dbReference type="PATRIC" id="fig|1308866.3.peg.1837"/>
<dbReference type="Pfam" id="PF01882">
    <property type="entry name" value="DUF58"/>
    <property type="match status" value="1"/>
</dbReference>
<evidence type="ECO:0000256" key="1">
    <source>
        <dbReference type="SAM" id="Phobius"/>
    </source>
</evidence>
<dbReference type="InterPro" id="IPR002881">
    <property type="entry name" value="DUF58"/>
</dbReference>
<dbReference type="STRING" id="1308866.J416_09084"/>
<sequence>MKAVIKQISKSFQLLLLFGILFAFAMFQGGFVSWFLFYSVTPFLLYMLVINFYPIQKWTVSRDVTTDYVQAGQSVTVTITVKRRIRFPLFFALIEDDLPATLQYQDVGRKKYYQTDVSSYKRNRIVQRIVYPLMKKHFTYQYHLPHLPRGKHVLSGITIQVGDPFGFVQQKKTFPLEKILMVYPAEREMNFKQQVFRTSEGSSPSMQIDDRLTNVVSGVREYTPGDRFSWIDWKSTARMNKVMTKEFEQEKDTEIAVILPVMGQKQEHVLAFEAAVEWSVSLLQALRSYHQTSSFMTIGQKSKLFHSHELRFHFPVVQNYLATVQLEEKDDVVTDQLGSIPVSAYHAKTIFILCSLDDGLLQKITQIHEQNHAVLVFFIAIHQTMNQEEQQRIETLKARNISVQMLTEKELAADRWEVSPAL</sequence>
<keyword evidence="1" id="KW-0812">Transmembrane</keyword>
<name>N4W8X4_9BACI</name>
<gene>
    <name evidence="3" type="ORF">J416_09084</name>
</gene>
<evidence type="ECO:0000313" key="3">
    <source>
        <dbReference type="EMBL" id="ENH96753.1"/>
    </source>
</evidence>
<accession>N4W8X4</accession>
<evidence type="ECO:0000313" key="4">
    <source>
        <dbReference type="Proteomes" id="UP000012283"/>
    </source>
</evidence>
<reference evidence="3 4" key="1">
    <citation type="submission" date="2013-03" db="EMBL/GenBank/DDBJ databases">
        <title>Draft genome sequence of Gracibacillus halophilus YIM-C55.5, a moderately halophilic and thermophilic organism from the Xiaochaidamu salt lake.</title>
        <authorList>
            <person name="Sugumar T."/>
            <person name="Polireddy D.R."/>
            <person name="Antony A."/>
            <person name="Madhava Y.R."/>
            <person name="Sivakumar N."/>
        </authorList>
    </citation>
    <scope>NUCLEOTIDE SEQUENCE [LARGE SCALE GENOMIC DNA]</scope>
    <source>
        <strain evidence="3 4">YIM-C55.5</strain>
    </source>
</reference>
<dbReference type="EMBL" id="APML01000031">
    <property type="protein sequence ID" value="ENH96753.1"/>
    <property type="molecule type" value="Genomic_DNA"/>
</dbReference>
<feature type="transmembrane region" description="Helical" evidence="1">
    <location>
        <begin position="12"/>
        <end position="29"/>
    </location>
</feature>